<protein>
    <submittedName>
        <fullName evidence="1">Uncharacterized protein</fullName>
    </submittedName>
</protein>
<proteinExistence type="predicted"/>
<gene>
    <name evidence="1" type="ORF">J7S20_08465</name>
</gene>
<evidence type="ECO:0000313" key="2">
    <source>
        <dbReference type="Proteomes" id="UP000676996"/>
    </source>
</evidence>
<sequence>MTGDYDLSLSDAPDIGIAHVGSERQPVVRIDGVMRDAHELVRFACDNGGFADDMAGLYPGSRAPLPLAYADSVVRRLDPLIRETFALGSVKLVKADCVYSLATSPPAALVPFQRIPHIDTTHPLHFAVLHFLCDERFGGTGFYRQRETGYETISADRERAWEIARNRQFARGSESPAAYIGDSNDWYERIALCEARFDRMLVYRSNALHSGHIPDPALLSGGPARGRLTANIFIGYRPIE</sequence>
<dbReference type="Proteomes" id="UP000676996">
    <property type="component" value="Unassembled WGS sequence"/>
</dbReference>
<dbReference type="Pfam" id="PF20043">
    <property type="entry name" value="DUF6445"/>
    <property type="match status" value="1"/>
</dbReference>
<organism evidence="1 2">
    <name type="scientific">Stakelama marina</name>
    <dbReference type="NCBI Taxonomy" id="2826939"/>
    <lineage>
        <taxon>Bacteria</taxon>
        <taxon>Pseudomonadati</taxon>
        <taxon>Pseudomonadota</taxon>
        <taxon>Alphaproteobacteria</taxon>
        <taxon>Sphingomonadales</taxon>
        <taxon>Sphingomonadaceae</taxon>
        <taxon>Stakelama</taxon>
    </lineage>
</organism>
<dbReference type="RefSeq" id="WP_284053811.1">
    <property type="nucleotide sequence ID" value="NZ_JAGRQC010000002.1"/>
</dbReference>
<keyword evidence="2" id="KW-1185">Reference proteome</keyword>
<reference evidence="1" key="1">
    <citation type="submission" date="2021-04" db="EMBL/GenBank/DDBJ databases">
        <title>Ouciella asimina sp. nov., isolated from the surface seawater in the hydrothermal field of Okinawa Trough.</title>
        <authorList>
            <person name="Shuang W."/>
        </authorList>
    </citation>
    <scope>NUCLEOTIDE SEQUENCE</scope>
    <source>
        <strain evidence="1">LXI357</strain>
    </source>
</reference>
<name>A0A8T4IK24_9SPHN</name>
<dbReference type="AlphaFoldDB" id="A0A8T4IK24"/>
<comment type="caution">
    <text evidence="1">The sequence shown here is derived from an EMBL/GenBank/DDBJ whole genome shotgun (WGS) entry which is preliminary data.</text>
</comment>
<dbReference type="InterPro" id="IPR045617">
    <property type="entry name" value="DUF6445"/>
</dbReference>
<dbReference type="EMBL" id="JAGRQC010000002">
    <property type="protein sequence ID" value="MBR0552536.1"/>
    <property type="molecule type" value="Genomic_DNA"/>
</dbReference>
<evidence type="ECO:0000313" key="1">
    <source>
        <dbReference type="EMBL" id="MBR0552536.1"/>
    </source>
</evidence>
<accession>A0A8T4IK24</accession>